<organism evidence="7 8">
    <name type="scientific">Paraglaciecola arctica BSs20135</name>
    <dbReference type="NCBI Taxonomy" id="493475"/>
    <lineage>
        <taxon>Bacteria</taxon>
        <taxon>Pseudomonadati</taxon>
        <taxon>Pseudomonadota</taxon>
        <taxon>Gammaproteobacteria</taxon>
        <taxon>Alteromonadales</taxon>
        <taxon>Alteromonadaceae</taxon>
        <taxon>Paraglaciecola</taxon>
    </lineage>
</organism>
<comment type="caution">
    <text evidence="7">The sequence shown here is derived from an EMBL/GenBank/DDBJ whole genome shotgun (WGS) entry which is preliminary data.</text>
</comment>
<dbReference type="FunFam" id="2.40.10.10:FF:000002">
    <property type="entry name" value="Transmembrane protease serine"/>
    <property type="match status" value="1"/>
</dbReference>
<dbReference type="STRING" id="493475.GARC_4435"/>
<keyword evidence="4" id="KW-0720">Serine protease</keyword>
<dbReference type="Gene3D" id="3.50.30.30">
    <property type="match status" value="1"/>
</dbReference>
<dbReference type="PANTHER" id="PTHR24253">
    <property type="entry name" value="TRANSMEMBRANE PROTEASE SERINE"/>
    <property type="match status" value="1"/>
</dbReference>
<dbReference type="InterPro" id="IPR013783">
    <property type="entry name" value="Ig-like_fold"/>
</dbReference>
<dbReference type="InterPro" id="IPR031549">
    <property type="entry name" value="ASH"/>
</dbReference>
<evidence type="ECO:0000256" key="3">
    <source>
        <dbReference type="ARBA" id="ARBA00023157"/>
    </source>
</evidence>
<evidence type="ECO:0000313" key="8">
    <source>
        <dbReference type="Proteomes" id="UP000006327"/>
    </source>
</evidence>
<feature type="domain" description="Peptidase S1" evidence="6">
    <location>
        <begin position="42"/>
        <end position="414"/>
    </location>
</feature>
<dbReference type="EC" id="3.4.21.34" evidence="7"/>
<sequence length="700" mass="73770">MNKFLVAGISTTLLLLSNQVMAEKSHLTASSKANNQIAQTRIVGGEQAIKENWPWMTAYVFTSTDFVTSLSVNDVIYETSAFTSGAAGQVTSQIVACGIGDLVCTDATGKVCLIERGEVDFSLKADNCEAGGGIGAIIYNNEEIGNISGTLGDDYTGTIPVVAVNREDGLTLLEQEGSVASLSVSATAELQQDSTCGASFLGDKWVLTAAHCVDDGNPFGFKMNVGEYDLSDGAENAIDIANIFIHPLYDADVINNDIAIIELVTSVNAPSVQIAEPEVTNQYAIENSTATVAGWGGRVGYAPNEGPTSDFPDILHQVDLQLMTNQQCIDTFNENPITPIDNTFVTDNMICAAIPSGGKGSCQGDSGGPLVINTGSGIQQVGIVSWGRGCAAATNPGVYTRVSVYKEWMAAITDGVAIKQKQDFGRVPNNFISTVELQVANNANESTTVSFAIDGDNEFSLDTSNCSTLAANTSCQLTVSYSPTSNDAHEAKVLITSDNANVSVSQSLLFGKGFNAASELVGVAGPANDKVSWFSGGDLPWIANSIGGVESGAIADSQESVLIALVEGEGSLTFDWGVSSEENTADENDPFDILEFYVDNQLIEFISGEVSTATYSDTGGVLELTEGSHIISWVYNKDFDDPEDLEADDKGFVRNVVFTPVVVTTPTPTTPDTSNSSGGGSLGWLILSLFGLTFRLRTKA</sequence>
<comment type="subcellular location">
    <subcellularLocation>
        <location evidence="1">Cytoplasm</location>
    </subcellularLocation>
</comment>
<keyword evidence="5" id="KW-0732">Signal</keyword>
<protein>
    <submittedName>
        <fullName evidence="7">Plasma kallikrein</fullName>
        <ecNumber evidence="7">3.4.21.34</ecNumber>
    </submittedName>
</protein>
<dbReference type="SUPFAM" id="SSF50494">
    <property type="entry name" value="Trypsin-like serine proteases"/>
    <property type="match status" value="1"/>
</dbReference>
<evidence type="ECO:0000256" key="2">
    <source>
        <dbReference type="ARBA" id="ARBA00022490"/>
    </source>
</evidence>
<dbReference type="InterPro" id="IPR046450">
    <property type="entry name" value="PA_dom_sf"/>
</dbReference>
<dbReference type="PROSITE" id="PS00134">
    <property type="entry name" value="TRYPSIN_HIS"/>
    <property type="match status" value="1"/>
</dbReference>
<dbReference type="SMART" id="SM00020">
    <property type="entry name" value="Tryp_SPc"/>
    <property type="match status" value="1"/>
</dbReference>
<dbReference type="GO" id="GO:0005737">
    <property type="term" value="C:cytoplasm"/>
    <property type="evidence" value="ECO:0007669"/>
    <property type="project" value="UniProtKB-SubCell"/>
</dbReference>
<dbReference type="InterPro" id="IPR009003">
    <property type="entry name" value="Peptidase_S1_PA"/>
</dbReference>
<evidence type="ECO:0000259" key="6">
    <source>
        <dbReference type="PROSITE" id="PS50240"/>
    </source>
</evidence>
<keyword evidence="2" id="KW-0963">Cytoplasm</keyword>
<keyword evidence="4" id="KW-0645">Protease</keyword>
<keyword evidence="3" id="KW-1015">Disulfide bond</keyword>
<dbReference type="Pfam" id="PF02225">
    <property type="entry name" value="PA"/>
    <property type="match status" value="1"/>
</dbReference>
<dbReference type="PANTHER" id="PTHR24253:SF176">
    <property type="entry name" value="CORIN, ISOFORM B"/>
    <property type="match status" value="1"/>
</dbReference>
<dbReference type="FunFam" id="2.40.10.10:FF:000068">
    <property type="entry name" value="transmembrane protease serine 2"/>
    <property type="match status" value="1"/>
</dbReference>
<dbReference type="RefSeq" id="WP_007624262.1">
    <property type="nucleotide sequence ID" value="NZ_BAEO01000062.1"/>
</dbReference>
<keyword evidence="4 7" id="KW-0378">Hydrolase</keyword>
<dbReference type="InterPro" id="IPR001314">
    <property type="entry name" value="Peptidase_S1A"/>
</dbReference>
<dbReference type="OrthoDB" id="9813836at2"/>
<name>K6YTA0_9ALTE</name>
<dbReference type="CDD" id="cd00190">
    <property type="entry name" value="Tryp_SPc"/>
    <property type="match status" value="1"/>
</dbReference>
<dbReference type="EMBL" id="BAEO01000062">
    <property type="protein sequence ID" value="GAC21377.1"/>
    <property type="molecule type" value="Genomic_DNA"/>
</dbReference>
<reference evidence="7 8" key="1">
    <citation type="journal article" date="2017" name="Antonie Van Leeuwenhoek">
        <title>Rhizobium rhizosphaerae sp. nov., a novel species isolated from rice rhizosphere.</title>
        <authorList>
            <person name="Zhao J.J."/>
            <person name="Zhang J."/>
            <person name="Zhang R.J."/>
            <person name="Zhang C.W."/>
            <person name="Yin H.Q."/>
            <person name="Zhang X.X."/>
        </authorList>
    </citation>
    <scope>NUCLEOTIDE SEQUENCE [LARGE SCALE GENOMIC DNA]</scope>
    <source>
        <strain evidence="7 8">BSs20135</strain>
    </source>
</reference>
<dbReference type="Proteomes" id="UP000006327">
    <property type="component" value="Unassembled WGS sequence"/>
</dbReference>
<accession>K6YTA0</accession>
<dbReference type="Pfam" id="PF15780">
    <property type="entry name" value="ASH"/>
    <property type="match status" value="1"/>
</dbReference>
<proteinExistence type="predicted"/>
<dbReference type="InterPro" id="IPR033116">
    <property type="entry name" value="TRYPSIN_SER"/>
</dbReference>
<dbReference type="InterPro" id="IPR003137">
    <property type="entry name" value="PA_domain"/>
</dbReference>
<dbReference type="GO" id="GO:0006508">
    <property type="term" value="P:proteolysis"/>
    <property type="evidence" value="ECO:0007669"/>
    <property type="project" value="UniProtKB-KW"/>
</dbReference>
<dbReference type="GO" id="GO:0004252">
    <property type="term" value="F:serine-type endopeptidase activity"/>
    <property type="evidence" value="ECO:0007669"/>
    <property type="project" value="UniProtKB-EC"/>
</dbReference>
<evidence type="ECO:0000313" key="7">
    <source>
        <dbReference type="EMBL" id="GAC21377.1"/>
    </source>
</evidence>
<feature type="signal peptide" evidence="5">
    <location>
        <begin position="1"/>
        <end position="22"/>
    </location>
</feature>
<evidence type="ECO:0000256" key="4">
    <source>
        <dbReference type="RuleBase" id="RU363034"/>
    </source>
</evidence>
<dbReference type="PROSITE" id="PS50240">
    <property type="entry name" value="TRYPSIN_DOM"/>
    <property type="match status" value="1"/>
</dbReference>
<dbReference type="eggNOG" id="COG5640">
    <property type="taxonomic scope" value="Bacteria"/>
</dbReference>
<dbReference type="InterPro" id="IPR018114">
    <property type="entry name" value="TRYPSIN_HIS"/>
</dbReference>
<dbReference type="SUPFAM" id="SSF52025">
    <property type="entry name" value="PA domain"/>
    <property type="match status" value="1"/>
</dbReference>
<gene>
    <name evidence="7" type="ORF">GARC_4435</name>
</gene>
<evidence type="ECO:0000256" key="5">
    <source>
        <dbReference type="SAM" id="SignalP"/>
    </source>
</evidence>
<dbReference type="AlphaFoldDB" id="K6YTA0"/>
<dbReference type="InterPro" id="IPR001254">
    <property type="entry name" value="Trypsin_dom"/>
</dbReference>
<dbReference type="Pfam" id="PF00089">
    <property type="entry name" value="Trypsin"/>
    <property type="match status" value="1"/>
</dbReference>
<dbReference type="Gene3D" id="2.40.10.10">
    <property type="entry name" value="Trypsin-like serine proteases"/>
    <property type="match status" value="2"/>
</dbReference>
<evidence type="ECO:0000256" key="1">
    <source>
        <dbReference type="ARBA" id="ARBA00004496"/>
    </source>
</evidence>
<feature type="chain" id="PRO_5003900342" evidence="5">
    <location>
        <begin position="23"/>
        <end position="700"/>
    </location>
</feature>
<keyword evidence="8" id="KW-1185">Reference proteome</keyword>
<dbReference type="PROSITE" id="PS00135">
    <property type="entry name" value="TRYPSIN_SER"/>
    <property type="match status" value="1"/>
</dbReference>
<dbReference type="Gene3D" id="2.60.40.10">
    <property type="entry name" value="Immunoglobulins"/>
    <property type="match status" value="1"/>
</dbReference>
<dbReference type="InterPro" id="IPR043504">
    <property type="entry name" value="Peptidase_S1_PA_chymotrypsin"/>
</dbReference>
<dbReference type="PRINTS" id="PR00722">
    <property type="entry name" value="CHYMOTRYPSIN"/>
</dbReference>